<keyword evidence="3" id="KW-1185">Reference proteome</keyword>
<dbReference type="OrthoDB" id="2623880at2759"/>
<dbReference type="EMBL" id="JABBWM010000057">
    <property type="protein sequence ID" value="KAG2099547.1"/>
    <property type="molecule type" value="Genomic_DNA"/>
</dbReference>
<feature type="compositionally biased region" description="Basic residues" evidence="1">
    <location>
        <begin position="276"/>
        <end position="285"/>
    </location>
</feature>
<dbReference type="GeneID" id="64696270"/>
<organism evidence="2 3">
    <name type="scientific">Suillus discolor</name>
    <dbReference type="NCBI Taxonomy" id="1912936"/>
    <lineage>
        <taxon>Eukaryota</taxon>
        <taxon>Fungi</taxon>
        <taxon>Dikarya</taxon>
        <taxon>Basidiomycota</taxon>
        <taxon>Agaricomycotina</taxon>
        <taxon>Agaricomycetes</taxon>
        <taxon>Agaricomycetidae</taxon>
        <taxon>Boletales</taxon>
        <taxon>Suillineae</taxon>
        <taxon>Suillaceae</taxon>
        <taxon>Suillus</taxon>
    </lineage>
</organism>
<proteinExistence type="predicted"/>
<gene>
    <name evidence="2" type="ORF">F5147DRAFT_655749</name>
</gene>
<accession>A0A9P7JQM5</accession>
<evidence type="ECO:0000256" key="1">
    <source>
        <dbReference type="SAM" id="MobiDB-lite"/>
    </source>
</evidence>
<feature type="region of interest" description="Disordered" evidence="1">
    <location>
        <begin position="229"/>
        <end position="301"/>
    </location>
</feature>
<evidence type="ECO:0000313" key="3">
    <source>
        <dbReference type="Proteomes" id="UP000823399"/>
    </source>
</evidence>
<evidence type="ECO:0000313" key="2">
    <source>
        <dbReference type="EMBL" id="KAG2099547.1"/>
    </source>
</evidence>
<protein>
    <submittedName>
        <fullName evidence="2">Uncharacterized protein</fullName>
    </submittedName>
</protein>
<dbReference type="AlphaFoldDB" id="A0A9P7JQM5"/>
<name>A0A9P7JQM5_9AGAM</name>
<dbReference type="Proteomes" id="UP000823399">
    <property type="component" value="Unassembled WGS sequence"/>
</dbReference>
<sequence length="334" mass="38291">MASESVIVDGADQVIIHDNVIVMDIENLLTGWLTYEINFTPENLGPLKLIICLKDPVKMVHIEESSDSEVDLLIPGNHKRKKTSSTNRENKRTKTFTTDTIKLAEDLAGLKITSQSSGTNAIKAKPVRLVGLRKNPLPRKYKFDSNITWPPVRRHHFRDVEDKDSIAGLDIFLYTRIIILRYRIDALRFPRVFLKHVNRTKQKLVINNAMHASYFHLIYYYHHASTSSSSDSDDSMMSQSRSTSPPTTLPMHEEPKRKKSLQKRTRESSDSNTNAKKPKKRTKKHKDSDSGNKPKQKGMSLQEQCLHVARWIPQGVDMFCKLTDVFWVAPLVEQ</sequence>
<reference evidence="2" key="1">
    <citation type="journal article" date="2020" name="New Phytol.">
        <title>Comparative genomics reveals dynamic genome evolution in host specialist ectomycorrhizal fungi.</title>
        <authorList>
            <person name="Lofgren L.A."/>
            <person name="Nguyen N.H."/>
            <person name="Vilgalys R."/>
            <person name="Ruytinx J."/>
            <person name="Liao H.L."/>
            <person name="Branco S."/>
            <person name="Kuo A."/>
            <person name="LaButti K."/>
            <person name="Lipzen A."/>
            <person name="Andreopoulos W."/>
            <person name="Pangilinan J."/>
            <person name="Riley R."/>
            <person name="Hundley H."/>
            <person name="Na H."/>
            <person name="Barry K."/>
            <person name="Grigoriev I.V."/>
            <person name="Stajich J.E."/>
            <person name="Kennedy P.G."/>
        </authorList>
    </citation>
    <scope>NUCLEOTIDE SEQUENCE</scope>
    <source>
        <strain evidence="2">FC423</strain>
    </source>
</reference>
<feature type="compositionally biased region" description="Low complexity" evidence="1">
    <location>
        <begin position="229"/>
        <end position="250"/>
    </location>
</feature>
<dbReference type="RefSeq" id="XP_041289195.1">
    <property type="nucleotide sequence ID" value="XM_041434011.1"/>
</dbReference>
<comment type="caution">
    <text evidence="2">The sequence shown here is derived from an EMBL/GenBank/DDBJ whole genome shotgun (WGS) entry which is preliminary data.</text>
</comment>